<name>A0ABY6MZU3_9ALTE</name>
<keyword evidence="3" id="KW-1185">Reference proteome</keyword>
<keyword evidence="1" id="KW-0472">Membrane</keyword>
<accession>A0ABY6MZU3</accession>
<proteinExistence type="predicted"/>
<dbReference type="PIRSF" id="PIRSF028137">
    <property type="entry name" value="UCP028137"/>
    <property type="match status" value="1"/>
</dbReference>
<dbReference type="NCBIfam" id="NF041646">
    <property type="entry name" value="VC0807_fam"/>
    <property type="match status" value="1"/>
</dbReference>
<feature type="transmembrane region" description="Helical" evidence="1">
    <location>
        <begin position="88"/>
        <end position="107"/>
    </location>
</feature>
<dbReference type="EMBL" id="CP100390">
    <property type="protein sequence ID" value="UZE95305.1"/>
    <property type="molecule type" value="Genomic_DNA"/>
</dbReference>
<feature type="transmembrane region" description="Helical" evidence="1">
    <location>
        <begin position="12"/>
        <end position="32"/>
    </location>
</feature>
<keyword evidence="1" id="KW-1133">Transmembrane helix</keyword>
<protein>
    <submittedName>
        <fullName evidence="2">MFS transporter</fullName>
    </submittedName>
</protein>
<evidence type="ECO:0000313" key="2">
    <source>
        <dbReference type="EMBL" id="UZE95305.1"/>
    </source>
</evidence>
<dbReference type="Proteomes" id="UP001163739">
    <property type="component" value="Chromosome"/>
</dbReference>
<organism evidence="2 3">
    <name type="scientific">Alkalimarinus alittae</name>
    <dbReference type="NCBI Taxonomy" id="2961619"/>
    <lineage>
        <taxon>Bacteria</taxon>
        <taxon>Pseudomonadati</taxon>
        <taxon>Pseudomonadota</taxon>
        <taxon>Gammaproteobacteria</taxon>
        <taxon>Alteromonadales</taxon>
        <taxon>Alteromonadaceae</taxon>
        <taxon>Alkalimarinus</taxon>
    </lineage>
</organism>
<dbReference type="InterPro" id="IPR016870">
    <property type="entry name" value="UCP028137"/>
</dbReference>
<feature type="transmembrane region" description="Helical" evidence="1">
    <location>
        <begin position="194"/>
        <end position="213"/>
    </location>
</feature>
<evidence type="ECO:0000256" key="1">
    <source>
        <dbReference type="SAM" id="Phobius"/>
    </source>
</evidence>
<feature type="transmembrane region" description="Helical" evidence="1">
    <location>
        <begin position="63"/>
        <end position="82"/>
    </location>
</feature>
<gene>
    <name evidence="2" type="ORF">NKI27_14715</name>
</gene>
<reference evidence="2" key="1">
    <citation type="submission" date="2022-06" db="EMBL/GenBank/DDBJ databases">
        <title>Alkalimarinus sp. nov., isolated from gut of a Alitta virens.</title>
        <authorList>
            <person name="Yang A.I."/>
            <person name="Shin N.-R."/>
        </authorList>
    </citation>
    <scope>NUCLEOTIDE SEQUENCE</scope>
    <source>
        <strain evidence="2">A2M4</strain>
    </source>
</reference>
<feature type="transmembrane region" description="Helical" evidence="1">
    <location>
        <begin position="152"/>
        <end position="174"/>
    </location>
</feature>
<feature type="transmembrane region" description="Helical" evidence="1">
    <location>
        <begin position="38"/>
        <end position="56"/>
    </location>
</feature>
<sequence>MAKDTQKKGGLLGNLAFNIIIPVVILSKFSGVDSLGPAWSIVVALAFPIGYGLWDLKQSGKVNAFSILGIVSVFLTGGISLLELDPQYIAIKEAAIPGLIGLAVLFTQRTKYPIVKMIILNREIIRIDDLYSVLSENNYIDEFEKRLKMASFIVAGSFFVSSVLNYVLAKVILISPPGTPAFSEELGKMTALSYPVIALPSTVILMLAIWYLFSQVKKLTGEDFESFLVGFEKDEAEKPSLEKVDIEKIGVEK</sequence>
<evidence type="ECO:0000313" key="3">
    <source>
        <dbReference type="Proteomes" id="UP001163739"/>
    </source>
</evidence>
<keyword evidence="1" id="KW-0812">Transmembrane</keyword>